<feature type="binding site" evidence="4">
    <location>
        <position position="182"/>
    </location>
    <ligand>
        <name>substrate</name>
    </ligand>
</feature>
<feature type="active site" description="Proton acceptor" evidence="4">
    <location>
        <position position="144"/>
    </location>
</feature>
<feature type="binding site" evidence="4">
    <location>
        <position position="172"/>
    </location>
    <ligand>
        <name>NADP(+)</name>
        <dbReference type="ChEBI" id="CHEBI:58349"/>
    </ligand>
</feature>
<feature type="binding site" evidence="4">
    <location>
        <position position="38"/>
    </location>
    <ligand>
        <name>NADP(+)</name>
        <dbReference type="ChEBI" id="CHEBI:58349"/>
    </ligand>
</feature>
<feature type="active site" description="Proton acceptor" evidence="4">
    <location>
        <position position="180"/>
    </location>
</feature>
<accession>A0A7C4ASE5</accession>
<organism evidence="6">
    <name type="scientific">Desulfomonile tiedjei</name>
    <dbReference type="NCBI Taxonomy" id="2358"/>
    <lineage>
        <taxon>Bacteria</taxon>
        <taxon>Pseudomonadati</taxon>
        <taxon>Thermodesulfobacteriota</taxon>
        <taxon>Desulfomonilia</taxon>
        <taxon>Desulfomonilales</taxon>
        <taxon>Desulfomonilaceae</taxon>
        <taxon>Desulfomonile</taxon>
    </lineage>
</organism>
<protein>
    <recommendedName>
        <fullName evidence="4">ADP-L-glycero-D-manno-heptose-6-epimerase</fullName>
        <ecNumber evidence="4">5.1.3.20</ecNumber>
    </recommendedName>
    <alternativeName>
        <fullName evidence="4">ADP-L-glycero-beta-D-manno-heptose-6-epimerase</fullName>
        <shortName evidence="4">ADP-glyceromanno-heptose 6-epimerase</shortName>
        <shortName evidence="4">ADP-hep 6-epimerase</shortName>
        <shortName evidence="4">AGME</shortName>
    </alternativeName>
</protein>
<dbReference type="InterPro" id="IPR011912">
    <property type="entry name" value="Heptose_epim"/>
</dbReference>
<keyword evidence="2 4" id="KW-0413">Isomerase</keyword>
<keyword evidence="3 4" id="KW-0119">Carbohydrate metabolism</keyword>
<dbReference type="GO" id="GO:0008712">
    <property type="term" value="F:ADP-glyceromanno-heptose 6-epimerase activity"/>
    <property type="evidence" value="ECO:0007669"/>
    <property type="project" value="UniProtKB-UniRule"/>
</dbReference>
<comment type="subunit">
    <text evidence="4">Homopentamer.</text>
</comment>
<comment type="catalytic activity">
    <reaction evidence="4">
        <text>ADP-D-glycero-beta-D-manno-heptose = ADP-L-glycero-beta-D-manno-heptose</text>
        <dbReference type="Rhea" id="RHEA:17577"/>
        <dbReference type="ChEBI" id="CHEBI:59967"/>
        <dbReference type="ChEBI" id="CHEBI:61506"/>
        <dbReference type="EC" id="5.1.3.20"/>
    </reaction>
</comment>
<dbReference type="SUPFAM" id="SSF51735">
    <property type="entry name" value="NAD(P)-binding Rossmann-fold domains"/>
    <property type="match status" value="1"/>
</dbReference>
<comment type="cofactor">
    <cofactor evidence="4">
        <name>NADP(+)</name>
        <dbReference type="ChEBI" id="CHEBI:58349"/>
    </cofactor>
    <text evidence="4">Binds 1 NADP(+) per subunit.</text>
</comment>
<dbReference type="InterPro" id="IPR001509">
    <property type="entry name" value="Epimerase_deHydtase"/>
</dbReference>
<feature type="binding site" evidence="4">
    <location>
        <begin position="203"/>
        <end position="206"/>
    </location>
    <ligand>
        <name>substrate</name>
    </ligand>
</feature>
<dbReference type="NCBIfam" id="TIGR02197">
    <property type="entry name" value="heptose_epim"/>
    <property type="match status" value="1"/>
</dbReference>
<feature type="binding site" evidence="4">
    <location>
        <position position="282"/>
    </location>
    <ligand>
        <name>substrate</name>
    </ligand>
</feature>
<feature type="binding site" evidence="4">
    <location>
        <position position="171"/>
    </location>
    <ligand>
        <name>substrate</name>
    </ligand>
</feature>
<evidence type="ECO:0000259" key="5">
    <source>
        <dbReference type="Pfam" id="PF01370"/>
    </source>
</evidence>
<dbReference type="GO" id="GO:0097171">
    <property type="term" value="P:ADP-L-glycero-beta-D-manno-heptose biosynthetic process"/>
    <property type="evidence" value="ECO:0007669"/>
    <property type="project" value="UniProtKB-UniPathway"/>
</dbReference>
<evidence type="ECO:0000256" key="3">
    <source>
        <dbReference type="ARBA" id="ARBA00023277"/>
    </source>
</evidence>
<proteinExistence type="inferred from homology"/>
<feature type="binding site" evidence="4">
    <location>
        <position position="148"/>
    </location>
    <ligand>
        <name>NADP(+)</name>
        <dbReference type="ChEBI" id="CHEBI:58349"/>
    </ligand>
</feature>
<comment type="domain">
    <text evidence="4">Contains a large N-terminal NADP-binding domain, and a smaller C-terminal substrate-binding domain.</text>
</comment>
<comment type="caution">
    <text evidence="4">Lacks conserved residue(s) required for the propagation of feature annotation.</text>
</comment>
<dbReference type="GO" id="GO:0050661">
    <property type="term" value="F:NADP binding"/>
    <property type="evidence" value="ECO:0007669"/>
    <property type="project" value="InterPro"/>
</dbReference>
<comment type="caution">
    <text evidence="6">The sequence shown here is derived from an EMBL/GenBank/DDBJ whole genome shotgun (WGS) entry which is preliminary data.</text>
</comment>
<name>A0A7C4ASE5_9BACT</name>
<feature type="binding site" evidence="4">
    <location>
        <begin position="10"/>
        <end position="11"/>
    </location>
    <ligand>
        <name>NADP(+)</name>
        <dbReference type="ChEBI" id="CHEBI:58349"/>
    </ligand>
</feature>
<feature type="binding site" evidence="4">
    <location>
        <position position="92"/>
    </location>
    <ligand>
        <name>NADP(+)</name>
        <dbReference type="ChEBI" id="CHEBI:58349"/>
    </ligand>
</feature>
<dbReference type="HAMAP" id="MF_01601">
    <property type="entry name" value="Heptose_epimerase"/>
    <property type="match status" value="1"/>
</dbReference>
<dbReference type="Pfam" id="PF01370">
    <property type="entry name" value="Epimerase"/>
    <property type="match status" value="1"/>
</dbReference>
<dbReference type="CDD" id="cd05248">
    <property type="entry name" value="ADP_GME_SDR_e"/>
    <property type="match status" value="1"/>
</dbReference>
<gene>
    <name evidence="6" type="primary">rfaD</name>
    <name evidence="4" type="synonym">hldD</name>
    <name evidence="6" type="ORF">ENV54_08310</name>
</gene>
<feature type="binding site" evidence="4">
    <location>
        <position position="180"/>
    </location>
    <ligand>
        <name>NADP(+)</name>
        <dbReference type="ChEBI" id="CHEBI:58349"/>
    </ligand>
</feature>
<dbReference type="UniPathway" id="UPA00356">
    <property type="reaction ID" value="UER00440"/>
</dbReference>
<dbReference type="AlphaFoldDB" id="A0A7C4ASE5"/>
<feature type="domain" description="NAD-dependent epimerase/dehydratase" evidence="5">
    <location>
        <begin position="2"/>
        <end position="245"/>
    </location>
</feature>
<comment type="function">
    <text evidence="4">Catalyzes the interconversion between ADP-D-glycero-beta-D-manno-heptose and ADP-L-glycero-beta-D-manno-heptose via an epimerization at carbon 6 of the heptose.</text>
</comment>
<dbReference type="GO" id="GO:0005975">
    <property type="term" value="P:carbohydrate metabolic process"/>
    <property type="evidence" value="ECO:0007669"/>
    <property type="project" value="UniProtKB-UniRule"/>
</dbReference>
<dbReference type="PANTHER" id="PTHR43103">
    <property type="entry name" value="NUCLEOSIDE-DIPHOSPHATE-SUGAR EPIMERASE"/>
    <property type="match status" value="1"/>
</dbReference>
<dbReference type="EC" id="5.1.3.20" evidence="4"/>
<sequence>MIIVTGGAGFIGSNIVKALNEAGEDDILIVDRLGTGNKWKNLVGLRYSDYEHKDDFLAKLEQGVFDHGVWAIFHFGACSSTMEKDADYLMANNFRFSTRLAMRFAAKKGVRFIYASSAATYGDGSRGYTDSEEELQSLQPLNMYGYSKHLFDIWSLKSGFLKHAVGLKFFNVFGPNEYHKGDMRSVAIRAYIQARRSANIRLFKSYRPEYRNGEQSRDFIYVKDAARIALHFLERPDVNGIFNAGTGTPRTFNDLAHAVFAAIGVPPSIEYIDMPEGLEKRYQYHTCADTTKLRGAGFDADFLSLEDAVRDYVVNYLDRHFSDSGEDEES</sequence>
<dbReference type="EMBL" id="DTGT01000259">
    <property type="protein sequence ID" value="HGH61284.1"/>
    <property type="molecule type" value="Genomic_DNA"/>
</dbReference>
<evidence type="ECO:0000256" key="1">
    <source>
        <dbReference type="ARBA" id="ARBA00022857"/>
    </source>
</evidence>
<dbReference type="InterPro" id="IPR036291">
    <property type="entry name" value="NAD(P)-bd_dom_sf"/>
</dbReference>
<comment type="similarity">
    <text evidence="4">Belongs to the NAD(P)-dependent epimerase/dehydratase family. HldD subfamily.</text>
</comment>
<comment type="pathway">
    <text evidence="4">Nucleotide-sugar biosynthesis; ADP-L-glycero-beta-D-manno-heptose biosynthesis; ADP-L-glycero-beta-D-manno-heptose from D-glycero-beta-D-manno-heptose 7-phosphate: step 4/4.</text>
</comment>
<dbReference type="Gene3D" id="3.90.25.10">
    <property type="entry name" value="UDP-galactose 4-epimerase, domain 1"/>
    <property type="match status" value="1"/>
</dbReference>
<keyword evidence="1 4" id="KW-0521">NADP</keyword>
<feature type="binding site" evidence="4">
    <location>
        <begin position="31"/>
        <end position="32"/>
    </location>
    <ligand>
        <name>NADP(+)</name>
        <dbReference type="ChEBI" id="CHEBI:58349"/>
    </ligand>
</feature>
<dbReference type="PANTHER" id="PTHR43103:SF3">
    <property type="entry name" value="ADP-L-GLYCERO-D-MANNO-HEPTOSE-6-EPIMERASE"/>
    <property type="match status" value="1"/>
</dbReference>
<reference evidence="6" key="1">
    <citation type="journal article" date="2020" name="mSystems">
        <title>Genome- and Community-Level Interaction Insights into Carbon Utilization and Element Cycling Functions of Hydrothermarchaeota in Hydrothermal Sediment.</title>
        <authorList>
            <person name="Zhou Z."/>
            <person name="Liu Y."/>
            <person name="Xu W."/>
            <person name="Pan J."/>
            <person name="Luo Z.H."/>
            <person name="Li M."/>
        </authorList>
    </citation>
    <scope>NUCLEOTIDE SEQUENCE [LARGE SCALE GENOMIC DNA]</scope>
    <source>
        <strain evidence="6">SpSt-769</strain>
    </source>
</reference>
<feature type="binding site" evidence="4">
    <location>
        <begin position="75"/>
        <end position="79"/>
    </location>
    <ligand>
        <name>NADP(+)</name>
        <dbReference type="ChEBI" id="CHEBI:58349"/>
    </ligand>
</feature>
<feature type="binding site" evidence="4">
    <location>
        <position position="217"/>
    </location>
    <ligand>
        <name>substrate</name>
    </ligand>
</feature>
<dbReference type="Gene3D" id="3.40.50.720">
    <property type="entry name" value="NAD(P)-binding Rossmann-like Domain"/>
    <property type="match status" value="1"/>
</dbReference>
<evidence type="ECO:0000256" key="2">
    <source>
        <dbReference type="ARBA" id="ARBA00023235"/>
    </source>
</evidence>
<feature type="binding site" evidence="4">
    <location>
        <position position="53"/>
    </location>
    <ligand>
        <name>NADP(+)</name>
        <dbReference type="ChEBI" id="CHEBI:58349"/>
    </ligand>
</feature>
<evidence type="ECO:0000313" key="6">
    <source>
        <dbReference type="EMBL" id="HGH61284.1"/>
    </source>
</evidence>
<evidence type="ECO:0000256" key="4">
    <source>
        <dbReference type="HAMAP-Rule" id="MF_01601"/>
    </source>
</evidence>